<protein>
    <submittedName>
        <fullName evidence="2">SprT family zinc-dependent metalloprotease</fullName>
        <ecNumber evidence="2">3.4.-.-</ecNumber>
    </submittedName>
</protein>
<evidence type="ECO:0000259" key="1">
    <source>
        <dbReference type="Pfam" id="PF01863"/>
    </source>
</evidence>
<dbReference type="GO" id="GO:0008237">
    <property type="term" value="F:metallopeptidase activity"/>
    <property type="evidence" value="ECO:0007669"/>
    <property type="project" value="UniProtKB-KW"/>
</dbReference>
<dbReference type="EMBL" id="JARRAF010000027">
    <property type="protein sequence ID" value="MDK2125958.1"/>
    <property type="molecule type" value="Genomic_DNA"/>
</dbReference>
<dbReference type="Gene3D" id="3.30.2010.10">
    <property type="entry name" value="Metalloproteases ('zincins'), catalytic domain"/>
    <property type="match status" value="1"/>
</dbReference>
<dbReference type="PANTHER" id="PTHR30399:SF1">
    <property type="entry name" value="UTP PYROPHOSPHATASE"/>
    <property type="match status" value="1"/>
</dbReference>
<accession>A0ABT7E0W8</accession>
<name>A0ABT7E0W8_9NEIS</name>
<proteinExistence type="predicted"/>
<organism evidence="2 3">
    <name type="scientific">Parachitinimonas caeni</name>
    <dbReference type="NCBI Taxonomy" id="3031301"/>
    <lineage>
        <taxon>Bacteria</taxon>
        <taxon>Pseudomonadati</taxon>
        <taxon>Pseudomonadota</taxon>
        <taxon>Betaproteobacteria</taxon>
        <taxon>Neisseriales</taxon>
        <taxon>Chitinibacteraceae</taxon>
        <taxon>Parachitinimonas</taxon>
    </lineage>
</organism>
<dbReference type="EC" id="3.4.-.-" evidence="2"/>
<dbReference type="Pfam" id="PF01863">
    <property type="entry name" value="YgjP-like"/>
    <property type="match status" value="1"/>
</dbReference>
<dbReference type="InterPro" id="IPR002725">
    <property type="entry name" value="YgjP-like_metallopeptidase"/>
</dbReference>
<dbReference type="CDD" id="cd07344">
    <property type="entry name" value="M48_yhfN_like"/>
    <property type="match status" value="1"/>
</dbReference>
<reference evidence="2" key="1">
    <citation type="submission" date="2023-03" db="EMBL/GenBank/DDBJ databases">
        <title>Chitinimonas shenzhenensis gen. nov., sp. nov., a novel member of family Burkholderiaceae isolated from activated sludge collected in Shen Zhen, China.</title>
        <authorList>
            <person name="Wang X."/>
        </authorList>
    </citation>
    <scope>NUCLEOTIDE SEQUENCE</scope>
    <source>
        <strain evidence="2">DQS-5</strain>
    </source>
</reference>
<dbReference type="Proteomes" id="UP001172778">
    <property type="component" value="Unassembled WGS sequence"/>
</dbReference>
<dbReference type="InterPro" id="IPR053136">
    <property type="entry name" value="UTP_pyrophosphatase-like"/>
</dbReference>
<evidence type="ECO:0000313" key="2">
    <source>
        <dbReference type="EMBL" id="MDK2125958.1"/>
    </source>
</evidence>
<comment type="caution">
    <text evidence="2">The sequence shown here is derived from an EMBL/GenBank/DDBJ whole genome shotgun (WGS) entry which is preliminary data.</text>
</comment>
<evidence type="ECO:0000313" key="3">
    <source>
        <dbReference type="Proteomes" id="UP001172778"/>
    </source>
</evidence>
<keyword evidence="2" id="KW-0482">Metalloprotease</keyword>
<dbReference type="RefSeq" id="WP_284102272.1">
    <property type="nucleotide sequence ID" value="NZ_JARRAF010000027.1"/>
</dbReference>
<sequence>MPESARNKGLLRAEQHHILLATTPVNYQLKRSAKRRSIGLQISGQGLVVSAPPAVSHIYIEALLKTKAGWILSKLQRWQTEAGNLEQVDLSAIDWLGQPKKLLIHTGPTRVTDDAIWLACKAGEETRALGKFMQAAAMQYFSARIEQLKPSISIRPISLHLSHAKTRWGSCSSAGAIRLNWRLMQAPPAVIDYVLIHELAHLRELNHSDRFWQIVASVCPNYKHHRQFLRQNGARYFAW</sequence>
<keyword evidence="2" id="KW-0645">Protease</keyword>
<dbReference type="PANTHER" id="PTHR30399">
    <property type="entry name" value="UNCHARACTERIZED PROTEIN YGJP"/>
    <property type="match status" value="1"/>
</dbReference>
<keyword evidence="3" id="KW-1185">Reference proteome</keyword>
<feature type="domain" description="YgjP-like metallopeptidase" evidence="1">
    <location>
        <begin position="36"/>
        <end position="231"/>
    </location>
</feature>
<keyword evidence="2" id="KW-0378">Hydrolase</keyword>
<gene>
    <name evidence="2" type="ORF">PZA18_18080</name>
</gene>